<evidence type="ECO:0000313" key="3">
    <source>
        <dbReference type="Proteomes" id="UP001597187"/>
    </source>
</evidence>
<proteinExistence type="predicted"/>
<reference evidence="2 3" key="1">
    <citation type="journal article" date="2019" name="Int. J. Syst. Evol. Microbiol.">
        <title>The Global Catalogue of Microorganisms (GCM) 10K type strain sequencing project: providing services to taxonomists for standard genome sequencing and annotation.</title>
        <authorList>
            <consortium name="The Broad Institute Genomics Platform"/>
            <consortium name="The Broad Institute Genome Sequencing Center for Infectious Disease"/>
            <person name="Wu L."/>
            <person name="Ma J."/>
        </authorList>
    </citation>
    <scope>NUCLEOTIDE SEQUENCE [LARGE SCALE GENOMIC DNA]</scope>
    <source>
        <strain evidence="2 3">CGMCC 1.12563</strain>
    </source>
</reference>
<keyword evidence="3" id="KW-1185">Reference proteome</keyword>
<comment type="caution">
    <text evidence="2">The sequence shown here is derived from an EMBL/GenBank/DDBJ whole genome shotgun (WGS) entry which is preliminary data.</text>
</comment>
<gene>
    <name evidence="2" type="ORF">ACFSBT_17590</name>
</gene>
<organism evidence="2 3">
    <name type="scientific">Halomarina rubra</name>
    <dbReference type="NCBI Taxonomy" id="2071873"/>
    <lineage>
        <taxon>Archaea</taxon>
        <taxon>Methanobacteriati</taxon>
        <taxon>Methanobacteriota</taxon>
        <taxon>Stenosarchaea group</taxon>
        <taxon>Halobacteria</taxon>
        <taxon>Halobacteriales</taxon>
        <taxon>Natronomonadaceae</taxon>
        <taxon>Halomarina</taxon>
    </lineage>
</organism>
<evidence type="ECO:0000313" key="2">
    <source>
        <dbReference type="EMBL" id="MFD1515096.1"/>
    </source>
</evidence>
<sequence>MIQQHAFDPQSGAPLSRDRHYPGAYRHGVRTPLNHPNAEWDDSREGALTNGELRSAQQGLLGYFRRVQRQVRQPEPSIDRQAALALKRLKAATDAIDTFVWYALAEYLARQGHWVAWMLDHTHARSPHCASRVKFRPAVGRLEAVCASAPKAHGAVDEAIRDRVGDIYTAAFDEDLQEFRVL</sequence>
<dbReference type="RefSeq" id="WP_250875020.1">
    <property type="nucleotide sequence ID" value="NZ_JALXFV010000008.1"/>
</dbReference>
<feature type="region of interest" description="Disordered" evidence="1">
    <location>
        <begin position="1"/>
        <end position="44"/>
    </location>
</feature>
<dbReference type="EMBL" id="JBHUDC010000008">
    <property type="protein sequence ID" value="MFD1515096.1"/>
    <property type="molecule type" value="Genomic_DNA"/>
</dbReference>
<accession>A0ABD6AZ35</accession>
<dbReference type="Proteomes" id="UP001597187">
    <property type="component" value="Unassembled WGS sequence"/>
</dbReference>
<evidence type="ECO:0000256" key="1">
    <source>
        <dbReference type="SAM" id="MobiDB-lite"/>
    </source>
</evidence>
<protein>
    <submittedName>
        <fullName evidence="2">Uncharacterized protein</fullName>
    </submittedName>
</protein>
<name>A0ABD6AZ35_9EURY</name>
<dbReference type="AlphaFoldDB" id="A0ABD6AZ35"/>